<evidence type="ECO:0000256" key="1">
    <source>
        <dbReference type="SAM" id="MobiDB-lite"/>
    </source>
</evidence>
<dbReference type="Proteomes" id="UP001231124">
    <property type="component" value="Unassembled WGS sequence"/>
</dbReference>
<keyword evidence="3" id="KW-1185">Reference proteome</keyword>
<sequence>MISIAFFSDDPVGLSCAHLVAQALAHVDARVALVDARDGAPPPSGDAYAVTSAPLHTVGDEALRARFDVVVTVGEGGASAGRALRAARYDAARTGGTGPTPVWFLPLSDQSIFMTKARLASAHGPRLPFGTRALPVMLPRIGAGARSRLLAGRPDDAVLASGTLLAALVLAVGADPAAAGLDAAGLAVLMAGGDGPGRRLLAGHLVALADAYARLSGRGTDAAGPTDQARAIERRRPHDGRVDGHRAPRRRDGLRRSA</sequence>
<comment type="caution">
    <text evidence="2">The sequence shown here is derived from an EMBL/GenBank/DDBJ whole genome shotgun (WGS) entry which is preliminary data.</text>
</comment>
<gene>
    <name evidence="2" type="ORF">QO012_001549</name>
</gene>
<feature type="region of interest" description="Disordered" evidence="1">
    <location>
        <begin position="217"/>
        <end position="258"/>
    </location>
</feature>
<dbReference type="EMBL" id="JAUSVP010000003">
    <property type="protein sequence ID" value="MDQ0447058.1"/>
    <property type="molecule type" value="Genomic_DNA"/>
</dbReference>
<reference evidence="2 3" key="1">
    <citation type="submission" date="2023-07" db="EMBL/GenBank/DDBJ databases">
        <title>Genomic Encyclopedia of Type Strains, Phase IV (KMG-IV): sequencing the most valuable type-strain genomes for metagenomic binning, comparative biology and taxonomic classification.</title>
        <authorList>
            <person name="Goeker M."/>
        </authorList>
    </citation>
    <scope>NUCLEOTIDE SEQUENCE [LARGE SCALE GENOMIC DNA]</scope>
    <source>
        <strain evidence="2 3">DSM 19013</strain>
    </source>
</reference>
<organism evidence="2 3">
    <name type="scientific">Methylobacterium aerolatum</name>
    <dbReference type="NCBI Taxonomy" id="418708"/>
    <lineage>
        <taxon>Bacteria</taxon>
        <taxon>Pseudomonadati</taxon>
        <taxon>Pseudomonadota</taxon>
        <taxon>Alphaproteobacteria</taxon>
        <taxon>Hyphomicrobiales</taxon>
        <taxon>Methylobacteriaceae</taxon>
        <taxon>Methylobacterium</taxon>
    </lineage>
</organism>
<evidence type="ECO:0000313" key="2">
    <source>
        <dbReference type="EMBL" id="MDQ0447058.1"/>
    </source>
</evidence>
<evidence type="ECO:0000313" key="3">
    <source>
        <dbReference type="Proteomes" id="UP001231124"/>
    </source>
</evidence>
<protein>
    <submittedName>
        <fullName evidence="2">Uncharacterized protein</fullName>
    </submittedName>
</protein>
<accession>A0ABU0HZ26</accession>
<proteinExistence type="predicted"/>
<dbReference type="RefSeq" id="WP_238207664.1">
    <property type="nucleotide sequence ID" value="NZ_BPQE01000036.1"/>
</dbReference>
<feature type="compositionally biased region" description="Basic and acidic residues" evidence="1">
    <location>
        <begin position="230"/>
        <end position="258"/>
    </location>
</feature>
<name>A0ABU0HZ26_9HYPH</name>